<keyword evidence="2" id="KW-1185">Reference proteome</keyword>
<sequence length="63" mass="7484">MNLEEFRYIWTTNREDHVLIKVKSGYAIYNRTEKTALLIEDDEKYEAIIKNMLDNGCEVLESL</sequence>
<accession>A0ABU9DKS0</accession>
<evidence type="ECO:0000313" key="1">
    <source>
        <dbReference type="EMBL" id="MEK8129431.1"/>
    </source>
</evidence>
<organism evidence="1 2">
    <name type="scientific">Paenibacillus filicis</name>
    <dbReference type="NCBI Taxonomy" id="669464"/>
    <lineage>
        <taxon>Bacteria</taxon>
        <taxon>Bacillati</taxon>
        <taxon>Bacillota</taxon>
        <taxon>Bacilli</taxon>
        <taxon>Bacillales</taxon>
        <taxon>Paenibacillaceae</taxon>
        <taxon>Paenibacillus</taxon>
    </lineage>
</organism>
<gene>
    <name evidence="1" type="ORF">WMW72_16105</name>
</gene>
<dbReference type="RefSeq" id="WP_341416542.1">
    <property type="nucleotide sequence ID" value="NZ_JBBPCC010000010.1"/>
</dbReference>
<proteinExistence type="predicted"/>
<comment type="caution">
    <text evidence="1">The sequence shown here is derived from an EMBL/GenBank/DDBJ whole genome shotgun (WGS) entry which is preliminary data.</text>
</comment>
<dbReference type="EMBL" id="JBBPCC010000010">
    <property type="protein sequence ID" value="MEK8129431.1"/>
    <property type="molecule type" value="Genomic_DNA"/>
</dbReference>
<reference evidence="1 2" key="1">
    <citation type="submission" date="2024-04" db="EMBL/GenBank/DDBJ databases">
        <title>draft genome sequnece of Paenibacillus filicis.</title>
        <authorList>
            <person name="Kim D.-U."/>
        </authorList>
    </citation>
    <scope>NUCLEOTIDE SEQUENCE [LARGE SCALE GENOMIC DNA]</scope>
    <source>
        <strain evidence="1 2">KACC14197</strain>
    </source>
</reference>
<name>A0ABU9DKS0_9BACL</name>
<dbReference type="Proteomes" id="UP001469365">
    <property type="component" value="Unassembled WGS sequence"/>
</dbReference>
<protein>
    <submittedName>
        <fullName evidence="1">Uncharacterized protein</fullName>
    </submittedName>
</protein>
<evidence type="ECO:0000313" key="2">
    <source>
        <dbReference type="Proteomes" id="UP001469365"/>
    </source>
</evidence>